<dbReference type="InterPro" id="IPR011990">
    <property type="entry name" value="TPR-like_helical_dom_sf"/>
</dbReference>
<dbReference type="EMBL" id="KQ964290">
    <property type="protein sequence ID" value="KXJ85210.1"/>
    <property type="molecule type" value="Genomic_DNA"/>
</dbReference>
<dbReference type="InterPro" id="IPR053137">
    <property type="entry name" value="NLR-like"/>
</dbReference>
<protein>
    <recommendedName>
        <fullName evidence="2">NB-ARC domain-containing protein</fullName>
    </recommendedName>
</protein>
<name>A0A136IJS7_9PEZI</name>
<dbReference type="Pfam" id="PF00931">
    <property type="entry name" value="NB-ARC"/>
    <property type="match status" value="1"/>
</dbReference>
<dbReference type="Gene3D" id="1.25.40.10">
    <property type="entry name" value="Tetratricopeptide repeat domain"/>
    <property type="match status" value="1"/>
</dbReference>
<dbReference type="PANTHER" id="PTHR46082:SF6">
    <property type="entry name" value="AAA+ ATPASE DOMAIN-CONTAINING PROTEIN-RELATED"/>
    <property type="match status" value="1"/>
</dbReference>
<dbReference type="OrthoDB" id="5086500at2759"/>
<feature type="domain" description="NB-ARC" evidence="2">
    <location>
        <begin position="1"/>
        <end position="128"/>
    </location>
</feature>
<dbReference type="Proteomes" id="UP000070501">
    <property type="component" value="Unassembled WGS sequence"/>
</dbReference>
<dbReference type="InterPro" id="IPR027417">
    <property type="entry name" value="P-loop_NTPase"/>
</dbReference>
<dbReference type="InterPro" id="IPR002182">
    <property type="entry name" value="NB-ARC"/>
</dbReference>
<dbReference type="AlphaFoldDB" id="A0A136IJS7"/>
<accession>A0A136IJS7</accession>
<dbReference type="Pfam" id="PF13424">
    <property type="entry name" value="TPR_12"/>
    <property type="match status" value="1"/>
</dbReference>
<feature type="non-terminal residue" evidence="3">
    <location>
        <position position="1"/>
    </location>
</feature>
<dbReference type="SUPFAM" id="SSF48452">
    <property type="entry name" value="TPR-like"/>
    <property type="match status" value="2"/>
</dbReference>
<dbReference type="SMART" id="SM00028">
    <property type="entry name" value="TPR"/>
    <property type="match status" value="4"/>
</dbReference>
<evidence type="ECO:0000256" key="1">
    <source>
        <dbReference type="PROSITE-ProRule" id="PRU00339"/>
    </source>
</evidence>
<dbReference type="PANTHER" id="PTHR46082">
    <property type="entry name" value="ATP/GTP-BINDING PROTEIN-RELATED"/>
    <property type="match status" value="1"/>
</dbReference>
<dbReference type="InterPro" id="IPR019734">
    <property type="entry name" value="TPR_rpt"/>
</dbReference>
<feature type="non-terminal residue" evidence="3">
    <location>
        <position position="575"/>
    </location>
</feature>
<reference evidence="4" key="1">
    <citation type="submission" date="2016-02" db="EMBL/GenBank/DDBJ databases">
        <title>Draft genome sequence of Microdochium bolleyi, a fungal endophyte of beachgrass.</title>
        <authorList>
            <consortium name="DOE Joint Genome Institute"/>
            <person name="David A.S."/>
            <person name="May G."/>
            <person name="Haridas S."/>
            <person name="Lim J."/>
            <person name="Wang M."/>
            <person name="Labutti K."/>
            <person name="Lipzen A."/>
            <person name="Barry K."/>
            <person name="Grigoriev I.V."/>
        </authorList>
    </citation>
    <scope>NUCLEOTIDE SEQUENCE [LARGE SCALE GENOMIC DNA]</scope>
    <source>
        <strain evidence="4">J235TASD1</strain>
    </source>
</reference>
<sequence>ALVGLGGIGKTQVALEFSYWVRQHRPECSVFWISALSEETFEQSCSAILRKLDLPPADMGGEKCDVKQQLKDYLSRIWLADKWLLVLDNADDVGLVEGLRRCLPCSDGGMTLITTRAEEVATMVDSSTVLVGSCARLLSALEALPLAITQAAAYLNRTCISIHDYLGYLQGREEEAMQLLSYEGHLADHYPPEKECHAVTKTWLVTLDGMRQRDERTGARPTVELLMFLSRIEPKAIPKTMLPLVGGSAVMRDKTIGTLLSYTFLTKRDGDVYDMHSLVHLAIRGWVAREGLSEEATLGTLGHLRRQMWFEEASPWVRALWTAYMPHALRALTDSEGQRAEDRFWLAQGVSMCLNWDAHHNESQRWALVSYEGITALYPKGSEEWLRVQLYLASAYCATGNHEAARSLLEEVIAYLDQTLPAHREWLVHPDWAHIQSALGHAYLQVGQPQRAIEHYERALLALQATLSPVHPNRLEAEHRLALAYLDSHQPRRALLLLKHVVATRQSTLSSQHPDLLAAQHRLAEAYVAIGEPAIALPLLEQVLEQRSPNLPSNGYAWPLSHWHLAIAYLACAKV</sequence>
<dbReference type="STRING" id="196109.A0A136IJS7"/>
<evidence type="ECO:0000313" key="4">
    <source>
        <dbReference type="Proteomes" id="UP000070501"/>
    </source>
</evidence>
<dbReference type="SUPFAM" id="SSF52540">
    <property type="entry name" value="P-loop containing nucleoside triphosphate hydrolases"/>
    <property type="match status" value="1"/>
</dbReference>
<dbReference type="GO" id="GO:0043531">
    <property type="term" value="F:ADP binding"/>
    <property type="evidence" value="ECO:0007669"/>
    <property type="project" value="InterPro"/>
</dbReference>
<feature type="repeat" description="TPR" evidence="1">
    <location>
        <begin position="433"/>
        <end position="466"/>
    </location>
</feature>
<evidence type="ECO:0000313" key="3">
    <source>
        <dbReference type="EMBL" id="KXJ85210.1"/>
    </source>
</evidence>
<keyword evidence="1" id="KW-0802">TPR repeat</keyword>
<dbReference type="PROSITE" id="PS50005">
    <property type="entry name" value="TPR"/>
    <property type="match status" value="1"/>
</dbReference>
<dbReference type="InParanoid" id="A0A136IJS7"/>
<organism evidence="3 4">
    <name type="scientific">Microdochium bolleyi</name>
    <dbReference type="NCBI Taxonomy" id="196109"/>
    <lineage>
        <taxon>Eukaryota</taxon>
        <taxon>Fungi</taxon>
        <taxon>Dikarya</taxon>
        <taxon>Ascomycota</taxon>
        <taxon>Pezizomycotina</taxon>
        <taxon>Sordariomycetes</taxon>
        <taxon>Xylariomycetidae</taxon>
        <taxon>Xylariales</taxon>
        <taxon>Microdochiaceae</taxon>
        <taxon>Microdochium</taxon>
    </lineage>
</organism>
<gene>
    <name evidence="3" type="ORF">Micbo1qcDRAFT_104217</name>
</gene>
<dbReference type="Gene3D" id="3.40.50.300">
    <property type="entry name" value="P-loop containing nucleotide triphosphate hydrolases"/>
    <property type="match status" value="1"/>
</dbReference>
<dbReference type="Pfam" id="PF13374">
    <property type="entry name" value="TPR_10"/>
    <property type="match status" value="1"/>
</dbReference>
<keyword evidence="4" id="KW-1185">Reference proteome</keyword>
<evidence type="ECO:0000259" key="2">
    <source>
        <dbReference type="Pfam" id="PF00931"/>
    </source>
</evidence>
<proteinExistence type="predicted"/>